<gene>
    <name evidence="1" type="ORF">VZ95_10080</name>
</gene>
<dbReference type="RefSeq" id="WP_045775728.1">
    <property type="nucleotide sequence ID" value="NZ_LAJY01000238.1"/>
</dbReference>
<reference evidence="1 2" key="1">
    <citation type="submission" date="2015-03" db="EMBL/GenBank/DDBJ databases">
        <title>Draft genome sequence of Elstera litoralis.</title>
        <authorList>
            <person name="Rahalkar M.C."/>
            <person name="Dhakephalkar P.K."/>
            <person name="Pore S.D."/>
            <person name="Arora P."/>
            <person name="Kapse N.G."/>
            <person name="Pandit P.S."/>
        </authorList>
    </citation>
    <scope>NUCLEOTIDE SEQUENCE [LARGE SCALE GENOMIC DNA]</scope>
    <source>
        <strain evidence="1 2">Dia-1</strain>
    </source>
</reference>
<keyword evidence="2" id="KW-1185">Reference proteome</keyword>
<name>A0A0F3ISF1_9PROT</name>
<dbReference type="AlphaFoldDB" id="A0A0F3ISF1"/>
<protein>
    <submittedName>
        <fullName evidence="1">Uncharacterized protein</fullName>
    </submittedName>
</protein>
<organism evidence="1 2">
    <name type="scientific">Elstera litoralis</name>
    <dbReference type="NCBI Taxonomy" id="552518"/>
    <lineage>
        <taxon>Bacteria</taxon>
        <taxon>Pseudomonadati</taxon>
        <taxon>Pseudomonadota</taxon>
        <taxon>Alphaproteobacteria</taxon>
        <taxon>Rhodospirillales</taxon>
        <taxon>Rhodospirillaceae</taxon>
        <taxon>Elstera</taxon>
    </lineage>
</organism>
<evidence type="ECO:0000313" key="1">
    <source>
        <dbReference type="EMBL" id="KJV09660.1"/>
    </source>
</evidence>
<evidence type="ECO:0000313" key="2">
    <source>
        <dbReference type="Proteomes" id="UP000033774"/>
    </source>
</evidence>
<comment type="caution">
    <text evidence="1">The sequence shown here is derived from an EMBL/GenBank/DDBJ whole genome shotgun (WGS) entry which is preliminary data.</text>
</comment>
<proteinExistence type="predicted"/>
<sequence>MADFLETDIGLYTPRAEEILAALRDKNRAVEVSFYGNLYALRLTATEAVVSGLFDETLSLTVPLEPFDALVSQWHAALLGRSDPVD</sequence>
<dbReference type="Proteomes" id="UP000033774">
    <property type="component" value="Unassembled WGS sequence"/>
</dbReference>
<dbReference type="EMBL" id="LAJY01000238">
    <property type="protein sequence ID" value="KJV09660.1"/>
    <property type="molecule type" value="Genomic_DNA"/>
</dbReference>
<accession>A0A0F3ISF1</accession>